<dbReference type="EMBL" id="JAJEQE010000013">
    <property type="protein sequence ID" value="MCC2148757.1"/>
    <property type="molecule type" value="Genomic_DNA"/>
</dbReference>
<dbReference type="PANTHER" id="PTHR30303">
    <property type="entry name" value="HYDROGENASE ISOENZYMES FORMATION PROTEIN HYPE"/>
    <property type="match status" value="1"/>
</dbReference>
<evidence type="ECO:0000313" key="2">
    <source>
        <dbReference type="EMBL" id="MCC2148757.1"/>
    </source>
</evidence>
<accession>A0ABS8EU93</accession>
<dbReference type="RefSeq" id="WP_248835085.1">
    <property type="nucleotide sequence ID" value="NZ_JAJEQE010000013.1"/>
</dbReference>
<dbReference type="InterPro" id="IPR010918">
    <property type="entry name" value="PurM-like_C_dom"/>
</dbReference>
<dbReference type="Proteomes" id="UP001299235">
    <property type="component" value="Unassembled WGS sequence"/>
</dbReference>
<dbReference type="PANTHER" id="PTHR30303:SF4">
    <property type="entry name" value="HYDROGENASE EXPRESSION_FORMATION PROTEIN HYPE"/>
    <property type="match status" value="1"/>
</dbReference>
<comment type="caution">
    <text evidence="2">The sequence shown here is derived from an EMBL/GenBank/DDBJ whole genome shotgun (WGS) entry which is preliminary data.</text>
</comment>
<gene>
    <name evidence="2" type="ORF">LKD42_05765</name>
</gene>
<reference evidence="2 3" key="1">
    <citation type="submission" date="2021-10" db="EMBL/GenBank/DDBJ databases">
        <title>Anaerobic single-cell dispensing facilitates the cultivation of human gut bacteria.</title>
        <authorList>
            <person name="Afrizal A."/>
        </authorList>
    </citation>
    <scope>NUCLEOTIDE SEQUENCE [LARGE SCALE GENOMIC DNA]</scope>
    <source>
        <strain evidence="2 3">CLA-AA-H246</strain>
    </source>
</reference>
<dbReference type="SUPFAM" id="SSF56042">
    <property type="entry name" value="PurM C-terminal domain-like"/>
    <property type="match status" value="1"/>
</dbReference>
<evidence type="ECO:0000313" key="3">
    <source>
        <dbReference type="Proteomes" id="UP001299235"/>
    </source>
</evidence>
<evidence type="ECO:0000259" key="1">
    <source>
        <dbReference type="Pfam" id="PF02769"/>
    </source>
</evidence>
<dbReference type="InterPro" id="IPR036676">
    <property type="entry name" value="PurM-like_C_sf"/>
</dbReference>
<dbReference type="Gene3D" id="3.90.650.10">
    <property type="entry name" value="PurM-like C-terminal domain"/>
    <property type="match status" value="1"/>
</dbReference>
<organism evidence="2 3">
    <name type="scientific">Hominisplanchenecus faecis</name>
    <dbReference type="NCBI Taxonomy" id="2885351"/>
    <lineage>
        <taxon>Bacteria</taxon>
        <taxon>Bacillati</taxon>
        <taxon>Bacillota</taxon>
        <taxon>Clostridia</taxon>
        <taxon>Lachnospirales</taxon>
        <taxon>Lachnospiraceae</taxon>
        <taxon>Hominisplanchenecus</taxon>
    </lineage>
</organism>
<name>A0ABS8EU93_9FIRM</name>
<keyword evidence="3" id="KW-1185">Reference proteome</keyword>
<feature type="domain" description="PurM-like C-terminal" evidence="1">
    <location>
        <begin position="63"/>
        <end position="149"/>
    </location>
</feature>
<dbReference type="Pfam" id="PF02769">
    <property type="entry name" value="AIRS_C"/>
    <property type="match status" value="1"/>
</dbReference>
<proteinExistence type="predicted"/>
<sequence>MDLVLTKWIALKGTSALASCRAEELSSRFPSVMIRDAAGFTRYLSTEREYQISGGYGAAAIYPLGKGGVLGGLWNMLEQINAGMEIDLRKISIRQETVEICEFFDLNPYYTDSTGALLVAVEDGFGLVSVLEREGIHAAVIGRTNDGNDRIIYNQGKKRYLDRPQKEELEKVFD</sequence>
<protein>
    <recommendedName>
        <fullName evidence="1">PurM-like C-terminal domain-containing protein</fullName>
    </recommendedName>
</protein>
<dbReference type="InterPro" id="IPR011854">
    <property type="entry name" value="HypE"/>
</dbReference>